<evidence type="ECO:0000313" key="6">
    <source>
        <dbReference type="Proteomes" id="UP000671914"/>
    </source>
</evidence>
<proteinExistence type="predicted"/>
<dbReference type="KEGG" id="aarc:G127AT_09150"/>
<evidence type="ECO:0000256" key="3">
    <source>
        <dbReference type="ARBA" id="ARBA00022842"/>
    </source>
</evidence>
<dbReference type="Pfam" id="PF13378">
    <property type="entry name" value="MR_MLE_C"/>
    <property type="match status" value="1"/>
</dbReference>
<dbReference type="InterPro" id="IPR013342">
    <property type="entry name" value="Mandelate_racemase_C"/>
</dbReference>
<keyword evidence="2" id="KW-0479">Metal-binding</keyword>
<dbReference type="AlphaFoldDB" id="A0A975FK94"/>
<dbReference type="SMART" id="SM00922">
    <property type="entry name" value="MR_MLE"/>
    <property type="match status" value="1"/>
</dbReference>
<organism evidence="5 6">
    <name type="scientific">Agromyces archimandritae</name>
    <dbReference type="NCBI Taxonomy" id="2781962"/>
    <lineage>
        <taxon>Bacteria</taxon>
        <taxon>Bacillati</taxon>
        <taxon>Actinomycetota</taxon>
        <taxon>Actinomycetes</taxon>
        <taxon>Micrococcales</taxon>
        <taxon>Microbacteriaceae</taxon>
        <taxon>Agromyces</taxon>
    </lineage>
</organism>
<dbReference type="InterPro" id="IPR013341">
    <property type="entry name" value="Mandelate_racemase_N_dom"/>
</dbReference>
<feature type="domain" description="Mandelate racemase/muconate lactonizing enzyme C-terminal" evidence="4">
    <location>
        <begin position="143"/>
        <end position="240"/>
    </location>
</feature>
<dbReference type="PROSITE" id="PS00909">
    <property type="entry name" value="MR_MLE_2"/>
    <property type="match status" value="1"/>
</dbReference>
<dbReference type="InterPro" id="IPR029065">
    <property type="entry name" value="Enolase_C-like"/>
</dbReference>
<dbReference type="CDD" id="cd03316">
    <property type="entry name" value="MR_like"/>
    <property type="match status" value="1"/>
</dbReference>
<dbReference type="InterPro" id="IPR046945">
    <property type="entry name" value="RHMD-like"/>
</dbReference>
<keyword evidence="3" id="KW-0460">Magnesium</keyword>
<evidence type="ECO:0000259" key="4">
    <source>
        <dbReference type="SMART" id="SM00922"/>
    </source>
</evidence>
<dbReference type="PANTHER" id="PTHR13794">
    <property type="entry name" value="ENOLASE SUPERFAMILY, MANDELATE RACEMASE"/>
    <property type="match status" value="1"/>
</dbReference>
<comment type="cofactor">
    <cofactor evidence="1">
        <name>Mg(2+)</name>
        <dbReference type="ChEBI" id="CHEBI:18420"/>
    </cofactor>
</comment>
<gene>
    <name evidence="5" type="ORF">G127AT_09150</name>
</gene>
<sequence length="361" mass="38914">MTAPIRRLDTRLFRAPLGRPWGPGVDRLAFISVEVEDDAGSVGRGLSWTPTIGAEAVQALLDHDIRAWAIGRPADAGALWHPLWRHLHEAGGGGITTIAMAGLDLALWDLDAGRAGRPMVEHLGRAHQRVRAYGSGINRHYSFDELVAQAERWVDAGFDAVKMKVGLPELADDIRRVAAVREIIGPDRALMIDANQLWSVDDAVRAVNELAVFDLNWVEEPLRADDLAGHIRLREAIDVPIAVGENLHTRYRFGEFLDAGVADVVQPNVVRVGGITPFLQIAALADEHGATVAPHLLTELSAQLALARTADTPVEAPEGASFDELGVIDGMPPVVVEHGWARDTGQAGLGIRLVDAAAPVF</sequence>
<dbReference type="SFLD" id="SFLDS00001">
    <property type="entry name" value="Enolase"/>
    <property type="match status" value="1"/>
</dbReference>
<dbReference type="GO" id="GO:0000287">
    <property type="term" value="F:magnesium ion binding"/>
    <property type="evidence" value="ECO:0007669"/>
    <property type="project" value="TreeGrafter"/>
</dbReference>
<evidence type="ECO:0000256" key="1">
    <source>
        <dbReference type="ARBA" id="ARBA00001946"/>
    </source>
</evidence>
<dbReference type="Gene3D" id="3.20.20.120">
    <property type="entry name" value="Enolase-like C-terminal domain"/>
    <property type="match status" value="1"/>
</dbReference>
<dbReference type="GO" id="GO:0009063">
    <property type="term" value="P:amino acid catabolic process"/>
    <property type="evidence" value="ECO:0007669"/>
    <property type="project" value="InterPro"/>
</dbReference>
<name>A0A975FK94_9MICO</name>
<dbReference type="EMBL" id="CP071696">
    <property type="protein sequence ID" value="QTX03524.1"/>
    <property type="molecule type" value="Genomic_DNA"/>
</dbReference>
<dbReference type="PANTHER" id="PTHR13794:SF58">
    <property type="entry name" value="MITOCHONDRIAL ENOLASE SUPERFAMILY MEMBER 1"/>
    <property type="match status" value="1"/>
</dbReference>
<accession>A0A975FK94</accession>
<dbReference type="InterPro" id="IPR029017">
    <property type="entry name" value="Enolase-like_N"/>
</dbReference>
<dbReference type="InterPro" id="IPR036849">
    <property type="entry name" value="Enolase-like_C_sf"/>
</dbReference>
<dbReference type="SUPFAM" id="SSF54826">
    <property type="entry name" value="Enolase N-terminal domain-like"/>
    <property type="match status" value="1"/>
</dbReference>
<dbReference type="Proteomes" id="UP000671914">
    <property type="component" value="Chromosome"/>
</dbReference>
<keyword evidence="6" id="KW-1185">Reference proteome</keyword>
<dbReference type="Pfam" id="PF02746">
    <property type="entry name" value="MR_MLE_N"/>
    <property type="match status" value="1"/>
</dbReference>
<dbReference type="InterPro" id="IPR018110">
    <property type="entry name" value="Mandel_Rmase/mucon_lact_enz_CS"/>
</dbReference>
<protein>
    <submittedName>
        <fullName evidence="5">Mandelate racemase/muconate lactonizing enzyme family protein</fullName>
    </submittedName>
</protein>
<dbReference type="RefSeq" id="WP_210896206.1">
    <property type="nucleotide sequence ID" value="NZ_CP071696.1"/>
</dbReference>
<dbReference type="Gene3D" id="3.30.390.10">
    <property type="entry name" value="Enolase-like, N-terminal domain"/>
    <property type="match status" value="1"/>
</dbReference>
<evidence type="ECO:0000313" key="5">
    <source>
        <dbReference type="EMBL" id="QTX03524.1"/>
    </source>
</evidence>
<dbReference type="GO" id="GO:0016836">
    <property type="term" value="F:hydro-lyase activity"/>
    <property type="evidence" value="ECO:0007669"/>
    <property type="project" value="TreeGrafter"/>
</dbReference>
<dbReference type="GO" id="GO:0016052">
    <property type="term" value="P:carbohydrate catabolic process"/>
    <property type="evidence" value="ECO:0007669"/>
    <property type="project" value="TreeGrafter"/>
</dbReference>
<dbReference type="SUPFAM" id="SSF51604">
    <property type="entry name" value="Enolase C-terminal domain-like"/>
    <property type="match status" value="1"/>
</dbReference>
<reference evidence="5" key="1">
    <citation type="submission" date="2021-03" db="EMBL/GenBank/DDBJ databases">
        <title>Agromyces archimandritus sp. nov., isolated from the cockroach Archimandrita tessellata.</title>
        <authorList>
            <person name="Guzman J."/>
            <person name="Ortuzar M."/>
            <person name="Poehlein A."/>
            <person name="Daniel R."/>
            <person name="Trujillo M."/>
            <person name="Vilcinskas A."/>
        </authorList>
    </citation>
    <scope>NUCLEOTIDE SEQUENCE</scope>
    <source>
        <strain evidence="5">G127AT</strain>
    </source>
</reference>
<evidence type="ECO:0000256" key="2">
    <source>
        <dbReference type="ARBA" id="ARBA00022723"/>
    </source>
</evidence>